<keyword evidence="7" id="KW-0630">Potassium</keyword>
<feature type="transmembrane region" description="Helical" evidence="14">
    <location>
        <begin position="77"/>
        <end position="97"/>
    </location>
</feature>
<dbReference type="PANTHER" id="PTHR11003:SF172">
    <property type="entry name" value="TWO PORE POTASSIUM CHANNEL PROTEIN SUP-9"/>
    <property type="match status" value="1"/>
</dbReference>
<dbReference type="WBParaSite" id="ACRNAN_scaffold8505.g19526.t1">
    <property type="protein sequence ID" value="ACRNAN_scaffold8505.g19526.t1"/>
    <property type="gene ID" value="ACRNAN_scaffold8505.g19526"/>
</dbReference>
<feature type="region of interest" description="Disordered" evidence="13">
    <location>
        <begin position="454"/>
        <end position="481"/>
    </location>
</feature>
<dbReference type="AlphaFoldDB" id="A0A914EL49"/>
<feature type="transmembrane region" description="Helical" evidence="14">
    <location>
        <begin position="135"/>
        <end position="151"/>
    </location>
</feature>
<evidence type="ECO:0000256" key="4">
    <source>
        <dbReference type="ARBA" id="ARBA00022538"/>
    </source>
</evidence>
<evidence type="ECO:0000256" key="8">
    <source>
        <dbReference type="ARBA" id="ARBA00022989"/>
    </source>
</evidence>
<evidence type="ECO:0000256" key="9">
    <source>
        <dbReference type="ARBA" id="ARBA00023065"/>
    </source>
</evidence>
<organism evidence="16 17">
    <name type="scientific">Acrobeloides nanus</name>
    <dbReference type="NCBI Taxonomy" id="290746"/>
    <lineage>
        <taxon>Eukaryota</taxon>
        <taxon>Metazoa</taxon>
        <taxon>Ecdysozoa</taxon>
        <taxon>Nematoda</taxon>
        <taxon>Chromadorea</taxon>
        <taxon>Rhabditida</taxon>
        <taxon>Tylenchina</taxon>
        <taxon>Cephalobomorpha</taxon>
        <taxon>Cephaloboidea</taxon>
        <taxon>Cephalobidae</taxon>
        <taxon>Acrobeloides</taxon>
    </lineage>
</organism>
<keyword evidence="3 12" id="KW-0813">Transport</keyword>
<dbReference type="PRINTS" id="PR01333">
    <property type="entry name" value="2POREKCHANEL"/>
</dbReference>
<dbReference type="InterPro" id="IPR003280">
    <property type="entry name" value="2pore_dom_K_chnl"/>
</dbReference>
<sequence>MMDKKSKRAIWLLTAMFLYLVFGAFVFSMLESDKDEEIRQEISTTREIMQAKYNFSDEDFEELETVVVKSIPHGAGYQWQFVGAFFFCTVVLTTVGYGHSTPATIGGKLFCMIFALFGIPLGLIMFQSIGERVNAIIAFCLATVRTILAKWRIYVMKEITSKHLLLVGFSVGSLTIFVVGTIGLGDFVPLQTSGRLQKDPGYVLFTLFFIMFGLAIFSACVNLLILEFMAQNADVVTARTRIKRFLSFRSPRPPIDVVVAKPRVVGNSKYAMRLHNHYTRYSETMPSDIRPKTRNSIPKMMKPDLNHSNGYGPQKPSYYSVRRLPTNYIDHLINSRLNHIVSSSANSNGNATNVVNSAAANNYKTIDGTIGVNVSAAGNASGANSANLTGSGSGSAGSQVVQAGGDVSSMGTNAQSVQNMNAALYGSNMSANNFLQGTAQGVGATSTRANGSAIMVNGSQSSPTSSNNSQAMSSASGSQNSNSQSVLNQILSWNTVMTQLFGSAVGNGYGNAYASSNIGSGNAVNGVEGNSVVSAMNTGNGSINTQVNANGTINNNRNQLQANGYGTAGGSGNTTLVQASNLQSNSSGVNN</sequence>
<name>A0A914EL49_9BILA</name>
<dbReference type="InterPro" id="IPR003092">
    <property type="entry name" value="2pore_dom_K_chnl_TASK"/>
</dbReference>
<evidence type="ECO:0000256" key="7">
    <source>
        <dbReference type="ARBA" id="ARBA00022958"/>
    </source>
</evidence>
<keyword evidence="8 14" id="KW-1133">Transmembrane helix</keyword>
<evidence type="ECO:0000256" key="6">
    <source>
        <dbReference type="ARBA" id="ARBA00022826"/>
    </source>
</evidence>
<evidence type="ECO:0000313" key="17">
    <source>
        <dbReference type="WBParaSite" id="ACRNAN_scaffold8505.g19526.t1"/>
    </source>
</evidence>
<evidence type="ECO:0000256" key="10">
    <source>
        <dbReference type="ARBA" id="ARBA00023136"/>
    </source>
</evidence>
<keyword evidence="11 12" id="KW-0407">Ion channel</keyword>
<proteinExistence type="inferred from homology"/>
<keyword evidence="5 12" id="KW-0812">Transmembrane</keyword>
<dbReference type="PRINTS" id="PR01095">
    <property type="entry name" value="TASKCHANNEL"/>
</dbReference>
<feature type="transmembrane region" description="Helical" evidence="14">
    <location>
        <begin position="202"/>
        <end position="225"/>
    </location>
</feature>
<evidence type="ECO:0000256" key="14">
    <source>
        <dbReference type="SAM" id="Phobius"/>
    </source>
</evidence>
<feature type="transmembrane region" description="Helical" evidence="14">
    <location>
        <begin position="109"/>
        <end position="129"/>
    </location>
</feature>
<dbReference type="Pfam" id="PF07885">
    <property type="entry name" value="Ion_trans_2"/>
    <property type="match status" value="1"/>
</dbReference>
<comment type="similarity">
    <text evidence="2 12">Belongs to the two pore domain potassium channel (TC 1.A.1.8) family.</text>
</comment>
<dbReference type="SUPFAM" id="SSF81324">
    <property type="entry name" value="Voltage-gated potassium channels"/>
    <property type="match status" value="2"/>
</dbReference>
<comment type="subcellular location">
    <subcellularLocation>
        <location evidence="1">Membrane</location>
        <topology evidence="1">Multi-pass membrane protein</topology>
    </subcellularLocation>
</comment>
<dbReference type="Proteomes" id="UP000887540">
    <property type="component" value="Unplaced"/>
</dbReference>
<feature type="transmembrane region" description="Helical" evidence="14">
    <location>
        <begin position="9"/>
        <end position="30"/>
    </location>
</feature>
<feature type="compositionally biased region" description="Low complexity" evidence="13">
    <location>
        <begin position="459"/>
        <end position="481"/>
    </location>
</feature>
<evidence type="ECO:0000313" key="16">
    <source>
        <dbReference type="Proteomes" id="UP000887540"/>
    </source>
</evidence>
<feature type="transmembrane region" description="Helical" evidence="14">
    <location>
        <begin position="163"/>
        <end position="182"/>
    </location>
</feature>
<dbReference type="GO" id="GO:0005886">
    <property type="term" value="C:plasma membrane"/>
    <property type="evidence" value="ECO:0007669"/>
    <property type="project" value="TreeGrafter"/>
</dbReference>
<evidence type="ECO:0000256" key="13">
    <source>
        <dbReference type="SAM" id="MobiDB-lite"/>
    </source>
</evidence>
<keyword evidence="6" id="KW-0631">Potassium channel</keyword>
<evidence type="ECO:0000256" key="12">
    <source>
        <dbReference type="RuleBase" id="RU003857"/>
    </source>
</evidence>
<keyword evidence="4" id="KW-0633">Potassium transport</keyword>
<dbReference type="GO" id="GO:0030322">
    <property type="term" value="P:stabilization of membrane potential"/>
    <property type="evidence" value="ECO:0007669"/>
    <property type="project" value="TreeGrafter"/>
</dbReference>
<dbReference type="PANTHER" id="PTHR11003">
    <property type="entry name" value="POTASSIUM CHANNEL, SUBFAMILY K"/>
    <property type="match status" value="1"/>
</dbReference>
<accession>A0A914EL49</accession>
<keyword evidence="9 12" id="KW-0406">Ion transport</keyword>
<keyword evidence="16" id="KW-1185">Reference proteome</keyword>
<dbReference type="Gene3D" id="1.10.287.70">
    <property type="match status" value="1"/>
</dbReference>
<reference evidence="17" key="1">
    <citation type="submission" date="2022-11" db="UniProtKB">
        <authorList>
            <consortium name="WormBaseParasite"/>
        </authorList>
    </citation>
    <scope>IDENTIFICATION</scope>
</reference>
<evidence type="ECO:0000256" key="1">
    <source>
        <dbReference type="ARBA" id="ARBA00004141"/>
    </source>
</evidence>
<evidence type="ECO:0000259" key="15">
    <source>
        <dbReference type="Pfam" id="PF07885"/>
    </source>
</evidence>
<evidence type="ECO:0000256" key="5">
    <source>
        <dbReference type="ARBA" id="ARBA00022692"/>
    </source>
</evidence>
<evidence type="ECO:0000256" key="2">
    <source>
        <dbReference type="ARBA" id="ARBA00006666"/>
    </source>
</evidence>
<protein>
    <submittedName>
        <fullName evidence="17">Potassium channel domain-containing protein</fullName>
    </submittedName>
</protein>
<feature type="domain" description="Potassium channel" evidence="15">
    <location>
        <begin position="75"/>
        <end position="133"/>
    </location>
</feature>
<evidence type="ECO:0000256" key="3">
    <source>
        <dbReference type="ARBA" id="ARBA00022448"/>
    </source>
</evidence>
<dbReference type="InterPro" id="IPR013099">
    <property type="entry name" value="K_chnl_dom"/>
</dbReference>
<dbReference type="GO" id="GO:0022841">
    <property type="term" value="F:potassium ion leak channel activity"/>
    <property type="evidence" value="ECO:0007669"/>
    <property type="project" value="TreeGrafter"/>
</dbReference>
<dbReference type="GO" id="GO:0015271">
    <property type="term" value="F:outward rectifier potassium channel activity"/>
    <property type="evidence" value="ECO:0007669"/>
    <property type="project" value="TreeGrafter"/>
</dbReference>
<keyword evidence="10 14" id="KW-0472">Membrane</keyword>
<evidence type="ECO:0000256" key="11">
    <source>
        <dbReference type="ARBA" id="ARBA00023303"/>
    </source>
</evidence>